<evidence type="ECO:0000313" key="1">
    <source>
        <dbReference type="EMBL" id="KRX87837.1"/>
    </source>
</evidence>
<proteinExistence type="predicted"/>
<organism evidence="1 2">
    <name type="scientific">Trichinella pseudospiralis</name>
    <name type="common">Parasitic roundworm</name>
    <dbReference type="NCBI Taxonomy" id="6337"/>
    <lineage>
        <taxon>Eukaryota</taxon>
        <taxon>Metazoa</taxon>
        <taxon>Ecdysozoa</taxon>
        <taxon>Nematoda</taxon>
        <taxon>Enoplea</taxon>
        <taxon>Dorylaimia</taxon>
        <taxon>Trichinellida</taxon>
        <taxon>Trichinellidae</taxon>
        <taxon>Trichinella</taxon>
    </lineage>
</organism>
<comment type="caution">
    <text evidence="1">The sequence shown here is derived from an EMBL/GenBank/DDBJ whole genome shotgun (WGS) entry which is preliminary data.</text>
</comment>
<reference evidence="1 2" key="1">
    <citation type="submission" date="2015-01" db="EMBL/GenBank/DDBJ databases">
        <title>Evolution of Trichinella species and genotypes.</title>
        <authorList>
            <person name="Korhonen P.K."/>
            <person name="Edoardo P."/>
            <person name="Giuseppe L.R."/>
            <person name="Gasser R.B."/>
        </authorList>
    </citation>
    <scope>NUCLEOTIDE SEQUENCE [LARGE SCALE GENOMIC DNA]</scope>
    <source>
        <strain evidence="1">ISS141</strain>
    </source>
</reference>
<gene>
    <name evidence="1" type="ORF">T4E_7638</name>
</gene>
<protein>
    <submittedName>
        <fullName evidence="1">Uncharacterized protein</fullName>
    </submittedName>
</protein>
<dbReference type="AlphaFoldDB" id="A0A0V0XIL6"/>
<dbReference type="Proteomes" id="UP000054815">
    <property type="component" value="Unassembled WGS sequence"/>
</dbReference>
<accession>A0A0V0XIL6</accession>
<name>A0A0V0XIL6_TRIPS</name>
<sequence length="78" mass="9182">MSKNHGRIEWLDLRLIDYYRRKCKAIYNIIKEQWSEDGEEFLVQPAVMHGLFSYMEMSQLARGGSPIIYNESSRGAPR</sequence>
<evidence type="ECO:0000313" key="2">
    <source>
        <dbReference type="Proteomes" id="UP000054815"/>
    </source>
</evidence>
<dbReference type="EMBL" id="JYDU01000264">
    <property type="protein sequence ID" value="KRX87837.1"/>
    <property type="molecule type" value="Genomic_DNA"/>
</dbReference>